<dbReference type="WBParaSite" id="ALUE_0002234401-mRNA-1">
    <property type="protein sequence ID" value="ALUE_0002234401-mRNA-1"/>
    <property type="gene ID" value="ALUE_0002234401"/>
</dbReference>
<dbReference type="Proteomes" id="UP000036681">
    <property type="component" value="Unplaced"/>
</dbReference>
<proteinExistence type="predicted"/>
<accession>A0A0M3IUB6</accession>
<name>A0A0M3IUB6_ASCLU</name>
<reference evidence="2" key="1">
    <citation type="submission" date="2017-02" db="UniProtKB">
        <authorList>
            <consortium name="WormBaseParasite"/>
        </authorList>
    </citation>
    <scope>IDENTIFICATION</scope>
</reference>
<keyword evidence="1" id="KW-1185">Reference proteome</keyword>
<organism evidence="1 2">
    <name type="scientific">Ascaris lumbricoides</name>
    <name type="common">Giant roundworm</name>
    <dbReference type="NCBI Taxonomy" id="6252"/>
    <lineage>
        <taxon>Eukaryota</taxon>
        <taxon>Metazoa</taxon>
        <taxon>Ecdysozoa</taxon>
        <taxon>Nematoda</taxon>
        <taxon>Chromadorea</taxon>
        <taxon>Rhabditida</taxon>
        <taxon>Spirurina</taxon>
        <taxon>Ascaridomorpha</taxon>
        <taxon>Ascaridoidea</taxon>
        <taxon>Ascarididae</taxon>
        <taxon>Ascaris</taxon>
    </lineage>
</organism>
<evidence type="ECO:0000313" key="1">
    <source>
        <dbReference type="Proteomes" id="UP000036681"/>
    </source>
</evidence>
<protein>
    <submittedName>
        <fullName evidence="2">Secreted protein</fullName>
    </submittedName>
</protein>
<dbReference type="AlphaFoldDB" id="A0A0M3IUB6"/>
<evidence type="ECO:0000313" key="2">
    <source>
        <dbReference type="WBParaSite" id="ALUE_0002234401-mRNA-1"/>
    </source>
</evidence>
<sequence length="65" mass="7433">MWSTGTVTSLIRSFELVLMRFLVHEEGRSSAGVARLRLPYPVGVRLDHNRGRRKNFASQVSDLNF</sequence>